<dbReference type="Proteomes" id="UP000236333">
    <property type="component" value="Unassembled WGS sequence"/>
</dbReference>
<gene>
    <name evidence="1" type="ORF">TSOC_012353</name>
</gene>
<dbReference type="EMBL" id="PGGS01000805">
    <property type="protein sequence ID" value="PNH01737.1"/>
    <property type="molecule type" value="Genomic_DNA"/>
</dbReference>
<dbReference type="AlphaFoldDB" id="A0A2J7ZNA5"/>
<proteinExistence type="predicted"/>
<evidence type="ECO:0000313" key="1">
    <source>
        <dbReference type="EMBL" id="PNH01737.1"/>
    </source>
</evidence>
<reference evidence="1 2" key="1">
    <citation type="journal article" date="2017" name="Mol. Biol. Evol.">
        <title>The 4-celled Tetrabaena socialis nuclear genome reveals the essential components for genetic control of cell number at the origin of multicellularity in the volvocine lineage.</title>
        <authorList>
            <person name="Featherston J."/>
            <person name="Arakaki Y."/>
            <person name="Hanschen E.R."/>
            <person name="Ferris P.J."/>
            <person name="Michod R.E."/>
            <person name="Olson B.J.S.C."/>
            <person name="Nozaki H."/>
            <person name="Durand P.M."/>
        </authorList>
    </citation>
    <scope>NUCLEOTIDE SEQUENCE [LARGE SCALE GENOMIC DNA]</scope>
    <source>
        <strain evidence="1 2">NIES-571</strain>
    </source>
</reference>
<name>A0A2J7ZNA5_9CHLO</name>
<accession>A0A2J7ZNA5</accession>
<keyword evidence="2" id="KW-1185">Reference proteome</keyword>
<comment type="caution">
    <text evidence="1">The sequence shown here is derived from an EMBL/GenBank/DDBJ whole genome shotgun (WGS) entry which is preliminary data.</text>
</comment>
<protein>
    <submittedName>
        <fullName evidence="1">Uncharacterized protein</fullName>
    </submittedName>
</protein>
<organism evidence="1 2">
    <name type="scientific">Tetrabaena socialis</name>
    <dbReference type="NCBI Taxonomy" id="47790"/>
    <lineage>
        <taxon>Eukaryota</taxon>
        <taxon>Viridiplantae</taxon>
        <taxon>Chlorophyta</taxon>
        <taxon>core chlorophytes</taxon>
        <taxon>Chlorophyceae</taxon>
        <taxon>CS clade</taxon>
        <taxon>Chlamydomonadales</taxon>
        <taxon>Tetrabaenaceae</taxon>
        <taxon>Tetrabaena</taxon>
    </lineage>
</organism>
<sequence length="71" mass="8083">MRAPSSYATPRLLGYLLRHILPALSPRMLAEPMRAAAKRVALSEAPMRRWISRSESIWPYVASYRLQLSAV</sequence>
<evidence type="ECO:0000313" key="2">
    <source>
        <dbReference type="Proteomes" id="UP000236333"/>
    </source>
</evidence>